<gene>
    <name evidence="1" type="ORF">ALOHA_HF4000141F21ctg1g18</name>
</gene>
<dbReference type="AlphaFoldDB" id="B3T2E3"/>
<dbReference type="InterPro" id="IPR018714">
    <property type="entry name" value="DUF2237"/>
</dbReference>
<dbReference type="EMBL" id="EU016584">
    <property type="protein sequence ID" value="ABZ06752.1"/>
    <property type="molecule type" value="Genomic_DNA"/>
</dbReference>
<organism evidence="1">
    <name type="scientific">uncultured marine microorganism HF4000_141F21</name>
    <dbReference type="NCBI Taxonomy" id="455525"/>
    <lineage>
        <taxon>unclassified sequences</taxon>
        <taxon>environmental samples</taxon>
    </lineage>
</organism>
<proteinExistence type="predicted"/>
<accession>B3T2E3</accession>
<reference evidence="1" key="1">
    <citation type="journal article" date="2008" name="ISME J.">
        <title>Genomic patterns of recombination, clonal divergence and environment in marine microbial populations.</title>
        <authorList>
            <person name="Konstantinidis K.T."/>
            <person name="Delong E.F."/>
        </authorList>
    </citation>
    <scope>NUCLEOTIDE SEQUENCE</scope>
</reference>
<evidence type="ECO:0000313" key="1">
    <source>
        <dbReference type="EMBL" id="ABZ06752.1"/>
    </source>
</evidence>
<protein>
    <recommendedName>
        <fullName evidence="2">DUF2237 domain-containing protein</fullName>
    </recommendedName>
</protein>
<dbReference type="PANTHER" id="PTHR37466">
    <property type="entry name" value="SLR1628 PROTEIN"/>
    <property type="match status" value="1"/>
</dbReference>
<name>B3T2E3_9ZZZZ</name>
<dbReference type="PANTHER" id="PTHR37466:SF1">
    <property type="entry name" value="SLR1628 PROTEIN"/>
    <property type="match status" value="1"/>
</dbReference>
<evidence type="ECO:0008006" key="2">
    <source>
        <dbReference type="Google" id="ProtNLM"/>
    </source>
</evidence>
<dbReference type="Gene3D" id="3.30.56.110">
    <property type="entry name" value="Protein of unknown function DUF2237"/>
    <property type="match status" value="1"/>
</dbReference>
<dbReference type="Pfam" id="PF09996">
    <property type="entry name" value="DUF2237"/>
    <property type="match status" value="1"/>
</dbReference>
<sequence length="126" mass="13977">MSDDEYQKNVLGEKLEACSADPLTGWMRDGCCNTNETDHGVHTVCTRVTTKFLEWAKIAGNDLITPHPEFDFPGLKDGDSWCVCAGTYAQSIDAGTACKVYLKKTNQKTLEIIPLEKLKKYAIDLS</sequence>